<dbReference type="AlphaFoldDB" id="A0A1J5QSJ3"/>
<feature type="domain" description="DUF6444" evidence="3">
    <location>
        <begin position="23"/>
        <end position="82"/>
    </location>
</feature>
<gene>
    <name evidence="4" type="ORF">GALL_394160</name>
</gene>
<comment type="caution">
    <text evidence="4">The sequence shown here is derived from an EMBL/GenBank/DDBJ whole genome shotgun (WGS) entry which is preliminary data.</text>
</comment>
<protein>
    <submittedName>
        <fullName evidence="4">Transposase IS66 family protein</fullName>
    </submittedName>
</protein>
<sequence>MASSAETAELLASKDRRIAALEETLLAMAEEIADLRRQLAKTSTNSSKPPSSDGLKKKPAARSLRGTSGKKSGGQVGHRGDTLRQTPAPDFVERHEAARCSVCQSALTAEMATGVENRQVFDLPKPRLEVAEHQATIYCCAQCRAMTTAAFPEGVNAHVQYGPRLRAAAVYCNVQQLVPEDRVCQLLRDLFGAASLCAASVTNWVTSAALALGGVAEHILGRLTDGGVRHLDETGFRVAGKLHWLHSVSDLAFTHYRVSAKRGDVPSGLTGGTIVHDHWKPYYAHMGRVDAHALCGAHHLRELRAIEEIEKEPWAEELSTLFITANRLKREAQDRGETKLPRPVRQSIVTQYMAIVAEGLAFHERQPPLTNRLGARGRKARRPGHNLLIRLRDYHDDVLRFIADFAVPFTNNLAERDLRMMKLRMKISGAFRTLDGAQVFAIIRSVISTARKHGLNILDILTQAPAEIIAQL</sequence>
<feature type="compositionally biased region" description="Low complexity" evidence="1">
    <location>
        <begin position="41"/>
        <end position="52"/>
    </location>
</feature>
<dbReference type="EMBL" id="MLJW01001317">
    <property type="protein sequence ID" value="OIQ78877.1"/>
    <property type="molecule type" value="Genomic_DNA"/>
</dbReference>
<dbReference type="Pfam" id="PF20042">
    <property type="entry name" value="DUF6444"/>
    <property type="match status" value="1"/>
</dbReference>
<evidence type="ECO:0000256" key="1">
    <source>
        <dbReference type="SAM" id="MobiDB-lite"/>
    </source>
</evidence>
<dbReference type="Pfam" id="PF03050">
    <property type="entry name" value="DDE_Tnp_IS66"/>
    <property type="match status" value="1"/>
</dbReference>
<feature type="domain" description="Transposase IS66 central" evidence="2">
    <location>
        <begin position="158"/>
        <end position="438"/>
    </location>
</feature>
<evidence type="ECO:0000259" key="2">
    <source>
        <dbReference type="Pfam" id="PF03050"/>
    </source>
</evidence>
<dbReference type="NCBIfam" id="NF033517">
    <property type="entry name" value="transpos_IS66"/>
    <property type="match status" value="1"/>
</dbReference>
<proteinExistence type="predicted"/>
<organism evidence="4">
    <name type="scientific">mine drainage metagenome</name>
    <dbReference type="NCBI Taxonomy" id="410659"/>
    <lineage>
        <taxon>unclassified sequences</taxon>
        <taxon>metagenomes</taxon>
        <taxon>ecological metagenomes</taxon>
    </lineage>
</organism>
<evidence type="ECO:0000313" key="4">
    <source>
        <dbReference type="EMBL" id="OIQ78877.1"/>
    </source>
</evidence>
<dbReference type="PANTHER" id="PTHR33678:SF1">
    <property type="entry name" value="BLL1576 PROTEIN"/>
    <property type="match status" value="1"/>
</dbReference>
<evidence type="ECO:0000259" key="3">
    <source>
        <dbReference type="Pfam" id="PF20042"/>
    </source>
</evidence>
<feature type="region of interest" description="Disordered" evidence="1">
    <location>
        <begin position="38"/>
        <end position="88"/>
    </location>
</feature>
<dbReference type="InterPro" id="IPR045618">
    <property type="entry name" value="DUF6444"/>
</dbReference>
<dbReference type="InterPro" id="IPR052344">
    <property type="entry name" value="Transposase-related"/>
</dbReference>
<dbReference type="InterPro" id="IPR004291">
    <property type="entry name" value="Transposase_IS66_central"/>
</dbReference>
<dbReference type="PANTHER" id="PTHR33678">
    <property type="entry name" value="BLL1576 PROTEIN"/>
    <property type="match status" value="1"/>
</dbReference>
<reference evidence="4" key="1">
    <citation type="submission" date="2016-10" db="EMBL/GenBank/DDBJ databases">
        <title>Sequence of Gallionella enrichment culture.</title>
        <authorList>
            <person name="Poehlein A."/>
            <person name="Muehling M."/>
            <person name="Daniel R."/>
        </authorList>
    </citation>
    <scope>NUCLEOTIDE SEQUENCE</scope>
</reference>
<accession>A0A1J5QSJ3</accession>
<name>A0A1J5QSJ3_9ZZZZ</name>